<dbReference type="Pfam" id="PF02561">
    <property type="entry name" value="FliS"/>
    <property type="match status" value="1"/>
</dbReference>
<dbReference type="NCBIfam" id="TIGR00208">
    <property type="entry name" value="fliS"/>
    <property type="match status" value="1"/>
</dbReference>
<keyword evidence="6" id="KW-0969">Cilium</keyword>
<comment type="similarity">
    <text evidence="2">Belongs to the FliS family.</text>
</comment>
<evidence type="ECO:0000256" key="4">
    <source>
        <dbReference type="ARBA" id="ARBA00022795"/>
    </source>
</evidence>
<comment type="subcellular location">
    <subcellularLocation>
        <location evidence="1">Cytoplasm</location>
        <location evidence="1">Cytosol</location>
    </subcellularLocation>
</comment>
<dbReference type="InterPro" id="IPR003713">
    <property type="entry name" value="FliS"/>
</dbReference>
<keyword evidence="4" id="KW-1005">Bacterial flagellum biogenesis</keyword>
<accession>A0A3B0ZA94</accession>
<dbReference type="CDD" id="cd16098">
    <property type="entry name" value="FliS"/>
    <property type="match status" value="1"/>
</dbReference>
<dbReference type="PANTHER" id="PTHR34773">
    <property type="entry name" value="FLAGELLAR SECRETION CHAPERONE FLIS"/>
    <property type="match status" value="1"/>
</dbReference>
<evidence type="ECO:0000256" key="2">
    <source>
        <dbReference type="ARBA" id="ARBA00008787"/>
    </source>
</evidence>
<evidence type="ECO:0000256" key="1">
    <source>
        <dbReference type="ARBA" id="ARBA00004514"/>
    </source>
</evidence>
<dbReference type="SUPFAM" id="SSF101116">
    <property type="entry name" value="Flagellar export chaperone FliS"/>
    <property type="match status" value="1"/>
</dbReference>
<protein>
    <submittedName>
        <fullName evidence="6">Flagellar biosynthesis protein FliS</fullName>
    </submittedName>
</protein>
<dbReference type="AlphaFoldDB" id="A0A3B0ZA94"/>
<sequence length="138" mass="15202">MSFPNSRKSINQYSQVGMSSGVEAASPHRLIQLLMEGALDKLAIAKGFVERGDITEKGRFIFWAISIIGGLRDSLDMDKGGEISQNLYSLYDYMEGRLVDANRNNDIAQIDEVIGLLREVKEGWDGIPMALHSGSPTP</sequence>
<gene>
    <name evidence="6" type="ORF">MNBD_GAMMA18-150</name>
</gene>
<keyword evidence="6" id="KW-0282">Flagellum</keyword>
<name>A0A3B0ZA94_9ZZZZ</name>
<keyword evidence="5" id="KW-0143">Chaperone</keyword>
<keyword evidence="6" id="KW-0966">Cell projection</keyword>
<dbReference type="Gene3D" id="1.20.120.340">
    <property type="entry name" value="Flagellar protein FliS"/>
    <property type="match status" value="1"/>
</dbReference>
<dbReference type="GO" id="GO:0005829">
    <property type="term" value="C:cytosol"/>
    <property type="evidence" value="ECO:0007669"/>
    <property type="project" value="UniProtKB-SubCell"/>
</dbReference>
<organism evidence="6">
    <name type="scientific">hydrothermal vent metagenome</name>
    <dbReference type="NCBI Taxonomy" id="652676"/>
    <lineage>
        <taxon>unclassified sequences</taxon>
        <taxon>metagenomes</taxon>
        <taxon>ecological metagenomes</taxon>
    </lineage>
</organism>
<dbReference type="InterPro" id="IPR036584">
    <property type="entry name" value="FliS_sf"/>
</dbReference>
<evidence type="ECO:0000256" key="3">
    <source>
        <dbReference type="ARBA" id="ARBA00022490"/>
    </source>
</evidence>
<dbReference type="EMBL" id="UOFP01000044">
    <property type="protein sequence ID" value="VAW84397.1"/>
    <property type="molecule type" value="Genomic_DNA"/>
</dbReference>
<keyword evidence="3" id="KW-0963">Cytoplasm</keyword>
<evidence type="ECO:0000256" key="5">
    <source>
        <dbReference type="ARBA" id="ARBA00023186"/>
    </source>
</evidence>
<dbReference type="PANTHER" id="PTHR34773:SF1">
    <property type="entry name" value="FLAGELLAR SECRETION CHAPERONE FLIS"/>
    <property type="match status" value="1"/>
</dbReference>
<dbReference type="PIRSF" id="PIRSF039090">
    <property type="entry name" value="Flis"/>
    <property type="match status" value="1"/>
</dbReference>
<dbReference type="GO" id="GO:0044780">
    <property type="term" value="P:bacterial-type flagellum assembly"/>
    <property type="evidence" value="ECO:0007669"/>
    <property type="project" value="InterPro"/>
</dbReference>
<dbReference type="GO" id="GO:0071973">
    <property type="term" value="P:bacterial-type flagellum-dependent cell motility"/>
    <property type="evidence" value="ECO:0007669"/>
    <property type="project" value="TreeGrafter"/>
</dbReference>
<evidence type="ECO:0000313" key="6">
    <source>
        <dbReference type="EMBL" id="VAW84397.1"/>
    </source>
</evidence>
<proteinExistence type="inferred from homology"/>
<reference evidence="6" key="1">
    <citation type="submission" date="2018-06" db="EMBL/GenBank/DDBJ databases">
        <authorList>
            <person name="Zhirakovskaya E."/>
        </authorList>
    </citation>
    <scope>NUCLEOTIDE SEQUENCE</scope>
</reference>